<dbReference type="InterPro" id="IPR036465">
    <property type="entry name" value="vWFA_dom_sf"/>
</dbReference>
<dbReference type="SMART" id="SM00239">
    <property type="entry name" value="C2"/>
    <property type="match status" value="2"/>
</dbReference>
<dbReference type="GO" id="GO:0005544">
    <property type="term" value="F:calcium-dependent phospholipid binding"/>
    <property type="evidence" value="ECO:0007669"/>
    <property type="project" value="InterPro"/>
</dbReference>
<evidence type="ECO:0000259" key="4">
    <source>
        <dbReference type="PROSITE" id="PS50004"/>
    </source>
</evidence>
<dbReference type="Gene3D" id="2.60.40.150">
    <property type="entry name" value="C2 domain"/>
    <property type="match status" value="2"/>
</dbReference>
<evidence type="ECO:0000256" key="3">
    <source>
        <dbReference type="SAM" id="MobiDB-lite"/>
    </source>
</evidence>
<accession>A0A0N7L5R2</accession>
<dbReference type="SMART" id="SM00327">
    <property type="entry name" value="VWA"/>
    <property type="match status" value="1"/>
</dbReference>
<dbReference type="GO" id="GO:0005737">
    <property type="term" value="C:cytoplasm"/>
    <property type="evidence" value="ECO:0007669"/>
    <property type="project" value="UniProtKB-ARBA"/>
</dbReference>
<dbReference type="GO" id="GO:0005886">
    <property type="term" value="C:plasma membrane"/>
    <property type="evidence" value="ECO:0007669"/>
    <property type="project" value="TreeGrafter"/>
</dbReference>
<evidence type="ECO:0000313" key="6">
    <source>
        <dbReference type="Proteomes" id="UP000054928"/>
    </source>
</evidence>
<dbReference type="GO" id="GO:0071277">
    <property type="term" value="P:cellular response to calcium ion"/>
    <property type="evidence" value="ECO:0007669"/>
    <property type="project" value="TreeGrafter"/>
</dbReference>
<dbReference type="EMBL" id="CCYD01000610">
    <property type="protein sequence ID" value="CEG42187.1"/>
    <property type="molecule type" value="Genomic_DNA"/>
</dbReference>
<reference evidence="6" key="1">
    <citation type="submission" date="2014-09" db="EMBL/GenBank/DDBJ databases">
        <authorList>
            <person name="Sharma Rahul"/>
            <person name="Thines Marco"/>
        </authorList>
    </citation>
    <scope>NUCLEOTIDE SEQUENCE [LARGE SCALE GENOMIC DNA]</scope>
</reference>
<dbReference type="SUPFAM" id="SSF53300">
    <property type="entry name" value="vWA-like"/>
    <property type="match status" value="1"/>
</dbReference>
<evidence type="ECO:0000256" key="2">
    <source>
        <dbReference type="ARBA" id="ARBA00022737"/>
    </source>
</evidence>
<dbReference type="Pfam" id="PF07002">
    <property type="entry name" value="Copine"/>
    <property type="match status" value="1"/>
</dbReference>
<feature type="compositionally biased region" description="Polar residues" evidence="3">
    <location>
        <begin position="40"/>
        <end position="50"/>
    </location>
</feature>
<dbReference type="PANTHER" id="PTHR10857">
    <property type="entry name" value="COPINE"/>
    <property type="match status" value="1"/>
</dbReference>
<dbReference type="GeneID" id="36407537"/>
<dbReference type="FunFam" id="2.60.40.150:FF:000243">
    <property type="entry name" value="Copine-3"/>
    <property type="match status" value="1"/>
</dbReference>
<dbReference type="RefSeq" id="XP_024578556.1">
    <property type="nucleotide sequence ID" value="XM_024728040.1"/>
</dbReference>
<dbReference type="InterPro" id="IPR037768">
    <property type="entry name" value="C2B_Copine"/>
</dbReference>
<name>A0A0N7L5R2_PLAHL</name>
<organism evidence="5 6">
    <name type="scientific">Plasmopara halstedii</name>
    <name type="common">Downy mildew of sunflower</name>
    <dbReference type="NCBI Taxonomy" id="4781"/>
    <lineage>
        <taxon>Eukaryota</taxon>
        <taxon>Sar</taxon>
        <taxon>Stramenopiles</taxon>
        <taxon>Oomycota</taxon>
        <taxon>Peronosporomycetes</taxon>
        <taxon>Peronosporales</taxon>
        <taxon>Peronosporaceae</taxon>
        <taxon>Plasmopara</taxon>
    </lineage>
</organism>
<dbReference type="PROSITE" id="PS50004">
    <property type="entry name" value="C2"/>
    <property type="match status" value="2"/>
</dbReference>
<dbReference type="Proteomes" id="UP000054928">
    <property type="component" value="Unassembled WGS sequence"/>
</dbReference>
<dbReference type="FunFam" id="2.60.40.150:FF:000219">
    <property type="entry name" value="Copine-E"/>
    <property type="match status" value="1"/>
</dbReference>
<evidence type="ECO:0000256" key="1">
    <source>
        <dbReference type="ARBA" id="ARBA00009048"/>
    </source>
</evidence>
<dbReference type="AlphaFoldDB" id="A0A0N7L5R2"/>
<comment type="similarity">
    <text evidence="1">Belongs to the copine family.</text>
</comment>
<dbReference type="PANTHER" id="PTHR10857:SF106">
    <property type="entry name" value="C2 DOMAIN-CONTAINING PROTEIN"/>
    <property type="match status" value="1"/>
</dbReference>
<dbReference type="InterPro" id="IPR035892">
    <property type="entry name" value="C2_domain_sf"/>
</dbReference>
<dbReference type="CDD" id="cd04047">
    <property type="entry name" value="C2B_Copine"/>
    <property type="match status" value="1"/>
</dbReference>
<feature type="domain" description="C2" evidence="4">
    <location>
        <begin position="277"/>
        <end position="410"/>
    </location>
</feature>
<protein>
    <submittedName>
        <fullName evidence="5">Copine-like protein</fullName>
    </submittedName>
</protein>
<dbReference type="Pfam" id="PF00168">
    <property type="entry name" value="C2"/>
    <property type="match status" value="2"/>
</dbReference>
<dbReference type="SUPFAM" id="SSF49562">
    <property type="entry name" value="C2 domain (Calcium/lipid-binding domain, CaLB)"/>
    <property type="match status" value="2"/>
</dbReference>
<keyword evidence="2" id="KW-0677">Repeat</keyword>
<evidence type="ECO:0000313" key="5">
    <source>
        <dbReference type="EMBL" id="CEG42187.1"/>
    </source>
</evidence>
<dbReference type="OrthoDB" id="5855668at2759"/>
<keyword evidence="6" id="KW-1185">Reference proteome</keyword>
<dbReference type="InterPro" id="IPR002035">
    <property type="entry name" value="VWF_A"/>
</dbReference>
<dbReference type="CDD" id="cd04048">
    <property type="entry name" value="C2A_Copine"/>
    <property type="match status" value="1"/>
</dbReference>
<feature type="compositionally biased region" description="Polar residues" evidence="3">
    <location>
        <begin position="70"/>
        <end position="110"/>
    </location>
</feature>
<dbReference type="InterPro" id="IPR010734">
    <property type="entry name" value="Copine_C"/>
</dbReference>
<dbReference type="InterPro" id="IPR000008">
    <property type="entry name" value="C2_dom"/>
</dbReference>
<proteinExistence type="inferred from homology"/>
<dbReference type="OMA" id="LMILVYF"/>
<dbReference type="STRING" id="4781.A0A0N7L5R2"/>
<feature type="domain" description="C2" evidence="4">
    <location>
        <begin position="134"/>
        <end position="262"/>
    </location>
</feature>
<dbReference type="InterPro" id="IPR045052">
    <property type="entry name" value="Copine"/>
</dbReference>
<sequence>MYSHFPPKPQGHSPSAPPIDYRNHGYQVAHQTPPEDRRGSFQSHTQSQPFASLYPDIGQHHAPSAPNRDSFVQQPYASNNSHHTSNFGASFYSQQPPIQNSRLSMESSQHPPAPFLRDMSLHGGSGPLQLENLSSMRNNVAAMPNGLAPTPSSVVELRFRCRGLKRSDFLSQSDPFIVVYMQEAQHRGWSEIGRTETIYNTADPRFVKSFQVDYFFEEVQRLRIEVFDRDSSSERLSDHDFLGCVEITMGQLMSSTGQSVVLKLLQREKSREHIHKLSGHVVIEAEEVATCSESISVRFTASKLDNKDGWFGASDPFLNIYRLRDERSDPFAASSWILVWRSEVIMDNCNPKWRLATISVQTLCNGDLSRMLKIECMDWEKSGKHQFIGSCTIKALELVTGEIRSTNLINPERQARKGRRYKNSGVLIIEQIELIKQHTFVEYLRGGCEVSLIVGIDYTASNGTPSDPSSLHFIGGNHQGQMNDYQAAITATGAILEPYDSDKRFPVYGFGGLVNGAVNHCFPLTFDPYQPEVEGIGGVLKAYTDSFQFVQLHGPTNFAPLVHQASAIARSFSTQAEHGGRGSLKYFVLLIVTDGIIMDFQETIDELVQASTLPLSVVIVGVGNADFSAMSALDADGKVLIDSRHVKAARDIVQFVPFNQFRRNPARLAKETLAEIPTQLLQFFKMKNISPRTPLQRQGTSYLVNSSMSTGMAGALDVEV</sequence>
<feature type="region of interest" description="Disordered" evidence="3">
    <location>
        <begin position="1"/>
        <end position="129"/>
    </location>
</feature>